<dbReference type="PANTHER" id="PTHR36504">
    <property type="entry name" value="LIPOPOLYSACCHARIDE EXPORT SYSTEM PROTEIN LPTA"/>
    <property type="match status" value="1"/>
</dbReference>
<evidence type="ECO:0000256" key="1">
    <source>
        <dbReference type="ARBA" id="ARBA00022729"/>
    </source>
</evidence>
<feature type="compositionally biased region" description="Basic and acidic residues" evidence="2">
    <location>
        <begin position="549"/>
        <end position="561"/>
    </location>
</feature>
<keyword evidence="5" id="KW-1185">Reference proteome</keyword>
<feature type="domain" description="Organic solvent tolerance-like N-terminal" evidence="3">
    <location>
        <begin position="41"/>
        <end position="173"/>
    </location>
</feature>
<name>A0ABR8LZS1_9FLAO</name>
<evidence type="ECO:0000313" key="4">
    <source>
        <dbReference type="EMBL" id="MBD3863472.1"/>
    </source>
</evidence>
<keyword evidence="1" id="KW-0732">Signal</keyword>
<dbReference type="Gene3D" id="2.60.450.10">
    <property type="entry name" value="Lipopolysaccharide (LPS) transport protein A like domain"/>
    <property type="match status" value="2"/>
</dbReference>
<gene>
    <name evidence="4" type="primary">lptC</name>
    <name evidence="4" type="ORF">IEG06_08410</name>
</gene>
<evidence type="ECO:0000259" key="3">
    <source>
        <dbReference type="Pfam" id="PF13100"/>
    </source>
</evidence>
<feature type="compositionally biased region" description="Polar residues" evidence="2">
    <location>
        <begin position="571"/>
        <end position="583"/>
    </location>
</feature>
<proteinExistence type="predicted"/>
<dbReference type="InterPro" id="IPR005653">
    <property type="entry name" value="OstA-like_N"/>
</dbReference>
<accession>A0ABR8LZS1</accession>
<evidence type="ECO:0000256" key="2">
    <source>
        <dbReference type="SAM" id="MobiDB-lite"/>
    </source>
</evidence>
<dbReference type="InterPro" id="IPR052037">
    <property type="entry name" value="LPS_export_LptA"/>
</dbReference>
<dbReference type="EMBL" id="JACXXH010000004">
    <property type="protein sequence ID" value="MBD3863472.1"/>
    <property type="molecule type" value="Genomic_DNA"/>
</dbReference>
<feature type="region of interest" description="Disordered" evidence="2">
    <location>
        <begin position="549"/>
        <end position="601"/>
    </location>
</feature>
<reference evidence="4 5" key="1">
    <citation type="submission" date="2020-09" db="EMBL/GenBank/DDBJ databases">
        <title>Bacillus nautilus sp. nov., Chryseoglobus crepusculi sp. nov, and Psychrobacter noctis sp. nov., isolated from deep-sea sponges from the equatorial Atlantic.</title>
        <authorList>
            <person name="Stennett H.L."/>
            <person name="Williams S.E."/>
        </authorList>
    </citation>
    <scope>NUCLEOTIDE SEQUENCE [LARGE SCALE GENOMIC DNA]</scope>
    <source>
        <strain evidence="4 5">28M-24</strain>
    </source>
</reference>
<evidence type="ECO:0000313" key="5">
    <source>
        <dbReference type="Proteomes" id="UP000627521"/>
    </source>
</evidence>
<dbReference type="Pfam" id="PF13100">
    <property type="entry name" value="OstA_2"/>
    <property type="match status" value="1"/>
</dbReference>
<organism evidence="4 5">
    <name type="scientific">Olleya marilimosa</name>
    <dbReference type="NCBI Taxonomy" id="272164"/>
    <lineage>
        <taxon>Bacteria</taxon>
        <taxon>Pseudomonadati</taxon>
        <taxon>Bacteroidota</taxon>
        <taxon>Flavobacteriia</taxon>
        <taxon>Flavobacteriales</taxon>
        <taxon>Flavobacteriaceae</taxon>
    </lineage>
</organism>
<comment type="caution">
    <text evidence="4">The sequence shown here is derived from an EMBL/GenBank/DDBJ whole genome shotgun (WGS) entry which is preliminary data.</text>
</comment>
<dbReference type="PANTHER" id="PTHR36504:SF1">
    <property type="entry name" value="LIPOPOLYSACCHARIDE EXPORT SYSTEM PROTEIN LPTA"/>
    <property type="match status" value="1"/>
</dbReference>
<sequence length="601" mass="68271">MLTMQLGIAQQKTIEIKDSGAFGDIDEENFPGASILTRSDQGQVHIYHDGIDMFCDKAIFYGKEDFVEAYGNVNMKQGDTINLTSKYVEYSGKTQLAFASGDVVLTDPQSTITSDTLYFNRAKQESYYKSGGKVVRDSSGTITSRIGRYYMNDKKYRFVDSVKLVNPDYELNTKTLDYYSDNGHAYMYGPSTIVGDSSKIYSERGFYDTTNDTGYFVRNSRIDYDNRVIVGDSLHFDRRLNFASATNNITVTDTINSSIIKGHYAEVYRAKDSVFITKRALAITIQEKDSIYMHADTLMVTGKPEHRITRGYYNGKVYKSDISAKADSIHADHKTGLTQLINLKRLNKGDAFSAARKPILWNLDNQMTGDTIHLKSNPKTEKLDSLIVFYNAFLISKDTISKDSYNQISGKRLIGMFDDDNQIKQVDILKNAESINFSRNDKQELIGIEKSKSSDIIIYFEEKEVVELRKLLQFEGKLYTEEDLPLNARKLRGFDWRDDERPKSVEDLFKDDPPFTLPVIKGLEAYQEGEEFFGEALIGRVKKADDEAEKKNLNKKDEAPKASRNVPKKFLNTNTNTPAVQKATSKKKTVNQKVQSKTDQD</sequence>
<dbReference type="Proteomes" id="UP000627521">
    <property type="component" value="Unassembled WGS sequence"/>
</dbReference>
<protein>
    <submittedName>
        <fullName evidence="4">LPS export ABC transporter periplasmic protein LptC</fullName>
    </submittedName>
</protein>